<accession>A0ABT1JKH7</accession>
<dbReference type="PROSITE" id="PS01031">
    <property type="entry name" value="SHSP"/>
    <property type="match status" value="1"/>
</dbReference>
<evidence type="ECO:0000313" key="5">
    <source>
        <dbReference type="EMBL" id="MCP2332837.1"/>
    </source>
</evidence>
<dbReference type="EMBL" id="AUBJ02000001">
    <property type="protein sequence ID" value="MCP2332837.1"/>
    <property type="molecule type" value="Genomic_DNA"/>
</dbReference>
<dbReference type="InterPro" id="IPR008978">
    <property type="entry name" value="HSP20-like_chaperone"/>
</dbReference>
<evidence type="ECO:0000313" key="6">
    <source>
        <dbReference type="Proteomes" id="UP000791080"/>
    </source>
</evidence>
<dbReference type="InterPro" id="IPR031107">
    <property type="entry name" value="Small_HSP"/>
</dbReference>
<dbReference type="Gene3D" id="2.60.40.790">
    <property type="match status" value="1"/>
</dbReference>
<feature type="domain" description="SHSP" evidence="4">
    <location>
        <begin position="133"/>
        <end position="248"/>
    </location>
</feature>
<gene>
    <name evidence="5" type="ORF">G443_003107</name>
</gene>
<evidence type="ECO:0000256" key="1">
    <source>
        <dbReference type="PROSITE-ProRule" id="PRU00285"/>
    </source>
</evidence>
<evidence type="ECO:0000259" key="4">
    <source>
        <dbReference type="PROSITE" id="PS01031"/>
    </source>
</evidence>
<organism evidence="5 6">
    <name type="scientific">Actinoalloteichus caeruleus DSM 43889</name>
    <dbReference type="NCBI Taxonomy" id="1120930"/>
    <lineage>
        <taxon>Bacteria</taxon>
        <taxon>Bacillati</taxon>
        <taxon>Actinomycetota</taxon>
        <taxon>Actinomycetes</taxon>
        <taxon>Pseudonocardiales</taxon>
        <taxon>Pseudonocardiaceae</taxon>
        <taxon>Actinoalloteichus</taxon>
        <taxon>Actinoalloteichus cyanogriseus</taxon>
    </lineage>
</organism>
<comment type="similarity">
    <text evidence="1 2">Belongs to the small heat shock protein (HSP20) family.</text>
</comment>
<reference evidence="5 6" key="2">
    <citation type="submission" date="2022-06" db="EMBL/GenBank/DDBJ databases">
        <title>Genomic Encyclopedia of Type Strains, Phase I: the one thousand microbial genomes (KMG-I) project.</title>
        <authorList>
            <person name="Kyrpides N."/>
        </authorList>
    </citation>
    <scope>NUCLEOTIDE SEQUENCE [LARGE SCALE GENOMIC DNA]</scope>
    <source>
        <strain evidence="5 6">DSM 43889</strain>
    </source>
</reference>
<dbReference type="SUPFAM" id="SSF49764">
    <property type="entry name" value="HSP20-like chaperones"/>
    <property type="match status" value="1"/>
</dbReference>
<name>A0ABT1JKH7_ACTCY</name>
<dbReference type="PANTHER" id="PTHR11527">
    <property type="entry name" value="HEAT-SHOCK PROTEIN 20 FAMILY MEMBER"/>
    <property type="match status" value="1"/>
</dbReference>
<sequence>MGTAPRYDPSGQPFRGLPPRGDGGYVRAGACWHSPMSSASFLASSGTTPAPAPLALMTGECQIGSVGVGRGTPSAEPVGTHGTECRFGAEREFEMTTSARRPVWDPFSALVRGVDRDIDRRFDAMVDRAFGARRAAGFVPAADVVRSGEDVLITLELPGVDITNDVAVEVSQGRLVISGQRREEERADSDAVLAREIRGGGFRREFALPRHVTAEQVSADYDQGLLRVLVRQVTPREAVATRVPVRQAAVGTTVEPAEPEGERPTSE</sequence>
<reference evidence="5 6" key="1">
    <citation type="submission" date="2013-07" db="EMBL/GenBank/DDBJ databases">
        <authorList>
            <consortium name="DOE Joint Genome Institute"/>
            <person name="Reeve W."/>
            <person name="Huntemann M."/>
            <person name="Han J."/>
            <person name="Chen A."/>
            <person name="Kyrpides N."/>
            <person name="Mavromatis K."/>
            <person name="Markowitz V."/>
            <person name="Palaniappan K."/>
            <person name="Ivanova N."/>
            <person name="Schaumberg A."/>
            <person name="Pati A."/>
            <person name="Liolios K."/>
            <person name="Nordberg H.P."/>
            <person name="Cantor M.N."/>
            <person name="Hua S.X."/>
            <person name="Woyke T."/>
        </authorList>
    </citation>
    <scope>NUCLEOTIDE SEQUENCE [LARGE SCALE GENOMIC DNA]</scope>
    <source>
        <strain evidence="5 6">DSM 43889</strain>
    </source>
</reference>
<keyword evidence="6" id="KW-1185">Reference proteome</keyword>
<proteinExistence type="inferred from homology"/>
<dbReference type="InterPro" id="IPR002068">
    <property type="entry name" value="A-crystallin/Hsp20_dom"/>
</dbReference>
<comment type="caution">
    <text evidence="5">The sequence shown here is derived from an EMBL/GenBank/DDBJ whole genome shotgun (WGS) entry which is preliminary data.</text>
</comment>
<feature type="region of interest" description="Disordered" evidence="3">
    <location>
        <begin position="1"/>
        <end position="20"/>
    </location>
</feature>
<evidence type="ECO:0000256" key="3">
    <source>
        <dbReference type="SAM" id="MobiDB-lite"/>
    </source>
</evidence>
<dbReference type="Pfam" id="PF00011">
    <property type="entry name" value="HSP20"/>
    <property type="match status" value="1"/>
</dbReference>
<dbReference type="CDD" id="cd06464">
    <property type="entry name" value="ACD_sHsps-like"/>
    <property type="match status" value="1"/>
</dbReference>
<evidence type="ECO:0000256" key="2">
    <source>
        <dbReference type="RuleBase" id="RU003616"/>
    </source>
</evidence>
<dbReference type="Proteomes" id="UP000791080">
    <property type="component" value="Unassembled WGS sequence"/>
</dbReference>
<protein>
    <submittedName>
        <fullName evidence="5">Molecular chaperone IbpA, HSP20 family</fullName>
    </submittedName>
</protein>